<feature type="domain" description="Metalloprotease TldD/E C-terminal" evidence="6">
    <location>
        <begin position="290"/>
        <end position="538"/>
    </location>
</feature>
<proteinExistence type="inferred from homology"/>
<dbReference type="Pfam" id="PF01523">
    <property type="entry name" value="PmbA_TldD_1st"/>
    <property type="match status" value="1"/>
</dbReference>
<protein>
    <submittedName>
        <fullName evidence="8">TldD family protein, Actinobacterial subgroup</fullName>
    </submittedName>
</protein>
<feature type="domain" description="Metalloprotease TldD/E central" evidence="7">
    <location>
        <begin position="159"/>
        <end position="239"/>
    </location>
</feature>
<dbReference type="FunFam" id="3.30.2290.10:FF:000003">
    <property type="entry name" value="Zinc-dependent protease, TldD/PmbA family"/>
    <property type="match status" value="1"/>
</dbReference>
<comment type="similarity">
    <text evidence="1">Belongs to the peptidase U62 family.</text>
</comment>
<dbReference type="GO" id="GO:0005829">
    <property type="term" value="C:cytosol"/>
    <property type="evidence" value="ECO:0007669"/>
    <property type="project" value="TreeGrafter"/>
</dbReference>
<sequence>MKRRDFLYLTGVGVGASILESMPVFGKAITIEQALTPVDVKLKKRMADVALNAARSKGATYADVRIGRYLNQAIITREAQVQNIANTESYGLGVRVIANGSWGFAATDILTDDSIAKAAEMAVAIAKGNSKLLTEEVQLAPQKGYGEVSWKTPLQKNAFEVPIQDKVALLLEVNSEAMKGGAKYVNSNIFVVNEQKYFASTDGSYIDQDIHRIWPNFTVTKVGTSGGGFQTRNALSAPMGMGFEYLEPKEEEKIKGGPVTLYKKRYDMLEDVREATVHVEEKLKAKPLQPGKYDLILDPSHLFLTIHESVGHSTELDRVLGYEANYAGTSFLTLDKWESKKFNFGSKQVNVFADKTEQGSLGAVGYDDEGVKCGSWDIIKDGILVNYQSTRDQAHILGLKSIQGCSYADGWENIQFQRMPNVSLAPGKEALSAADMVKNVEKGIYMFGRNSYSIDQQRYNFQFSAQLAYEIKEGKIVGMLKDAAYQSNTQEFWNSCVQCCGQNDFRLGGTFSDGKGQPSQASAVSHGSATTRFNGVNVINTGKRLG</sequence>
<dbReference type="PANTHER" id="PTHR30624:SF10">
    <property type="entry name" value="CONSERVED PROTEIN"/>
    <property type="match status" value="1"/>
</dbReference>
<reference evidence="8 9" key="1">
    <citation type="journal article" date="2013" name="Genome Announc.">
        <title>Draft Genome Sequence of Arcticibacter svalbardensis Strain MN12-7T, a Member of the Family Sphingobacteriaceae Isolated from an Arctic Soil Sample.</title>
        <authorList>
            <person name="Shivaji S."/>
            <person name="Ara S."/>
            <person name="Prasad S."/>
            <person name="Manasa B.P."/>
            <person name="Begum Z."/>
            <person name="Singh A."/>
            <person name="Kumar Pinnaka A."/>
        </authorList>
    </citation>
    <scope>NUCLEOTIDE SEQUENCE [LARGE SCALE GENOMIC DNA]</scope>
    <source>
        <strain evidence="8 9">MN12-7</strain>
    </source>
</reference>
<dbReference type="Pfam" id="PF19290">
    <property type="entry name" value="PmbA_TldD_2nd"/>
    <property type="match status" value="1"/>
</dbReference>
<keyword evidence="3" id="KW-0378">Hydrolase</keyword>
<evidence type="ECO:0000256" key="4">
    <source>
        <dbReference type="ARBA" id="ARBA00023049"/>
    </source>
</evidence>
<dbReference type="RefSeq" id="WP_016194010.1">
    <property type="nucleotide sequence ID" value="NZ_AQPN01000024.1"/>
</dbReference>
<dbReference type="InterPro" id="IPR045570">
    <property type="entry name" value="Metalloprtase-TldD/E_cen_dom"/>
</dbReference>
<dbReference type="InterPro" id="IPR045569">
    <property type="entry name" value="Metalloprtase-TldD/E_C"/>
</dbReference>
<keyword evidence="4" id="KW-0482">Metalloprotease</keyword>
<evidence type="ECO:0000256" key="3">
    <source>
        <dbReference type="ARBA" id="ARBA00022801"/>
    </source>
</evidence>
<dbReference type="Gene3D" id="3.30.2290.10">
    <property type="entry name" value="PmbA/TldD superfamily"/>
    <property type="match status" value="1"/>
</dbReference>
<dbReference type="InterPro" id="IPR051463">
    <property type="entry name" value="Peptidase_U62_metallo"/>
</dbReference>
<evidence type="ECO:0000256" key="1">
    <source>
        <dbReference type="ARBA" id="ARBA00005836"/>
    </source>
</evidence>
<evidence type="ECO:0000313" key="8">
    <source>
        <dbReference type="EMBL" id="EOR96120.1"/>
    </source>
</evidence>
<name>R9GXA1_9SPHI</name>
<dbReference type="EMBL" id="AQPN01000024">
    <property type="protein sequence ID" value="EOR96120.1"/>
    <property type="molecule type" value="Genomic_DNA"/>
</dbReference>
<feature type="domain" description="Metalloprotease TldD/E N-terminal" evidence="5">
    <location>
        <begin position="62"/>
        <end position="126"/>
    </location>
</feature>
<dbReference type="eggNOG" id="COG0312">
    <property type="taxonomic scope" value="Bacteria"/>
</dbReference>
<dbReference type="STRING" id="1150600.ADIARSV_0764"/>
<comment type="caution">
    <text evidence="8">The sequence shown here is derived from an EMBL/GenBank/DDBJ whole genome shotgun (WGS) entry which is preliminary data.</text>
</comment>
<dbReference type="SUPFAM" id="SSF111283">
    <property type="entry name" value="Putative modulator of DNA gyrase, PmbA/TldD"/>
    <property type="match status" value="1"/>
</dbReference>
<keyword evidence="9" id="KW-1185">Reference proteome</keyword>
<dbReference type="InterPro" id="IPR035068">
    <property type="entry name" value="TldD/PmbA_N"/>
</dbReference>
<dbReference type="GO" id="GO:0006508">
    <property type="term" value="P:proteolysis"/>
    <property type="evidence" value="ECO:0007669"/>
    <property type="project" value="UniProtKB-KW"/>
</dbReference>
<accession>R9GXA1</accession>
<dbReference type="InterPro" id="IPR036059">
    <property type="entry name" value="TldD/PmbA_sf"/>
</dbReference>
<gene>
    <name evidence="8" type="ORF">ADIARSV_0764</name>
</gene>
<dbReference type="PANTHER" id="PTHR30624">
    <property type="entry name" value="UNCHARACTERIZED PROTEIN TLDD AND PMBA"/>
    <property type="match status" value="1"/>
</dbReference>
<keyword evidence="2" id="KW-0645">Protease</keyword>
<evidence type="ECO:0000256" key="2">
    <source>
        <dbReference type="ARBA" id="ARBA00022670"/>
    </source>
</evidence>
<evidence type="ECO:0000259" key="6">
    <source>
        <dbReference type="Pfam" id="PF19289"/>
    </source>
</evidence>
<evidence type="ECO:0000313" key="9">
    <source>
        <dbReference type="Proteomes" id="UP000014174"/>
    </source>
</evidence>
<organism evidence="8 9">
    <name type="scientific">Arcticibacter svalbardensis MN12-7</name>
    <dbReference type="NCBI Taxonomy" id="1150600"/>
    <lineage>
        <taxon>Bacteria</taxon>
        <taxon>Pseudomonadati</taxon>
        <taxon>Bacteroidota</taxon>
        <taxon>Sphingobacteriia</taxon>
        <taxon>Sphingobacteriales</taxon>
        <taxon>Sphingobacteriaceae</taxon>
        <taxon>Arcticibacter</taxon>
    </lineage>
</organism>
<dbReference type="GO" id="GO:0008237">
    <property type="term" value="F:metallopeptidase activity"/>
    <property type="evidence" value="ECO:0007669"/>
    <property type="project" value="UniProtKB-KW"/>
</dbReference>
<dbReference type="InterPro" id="IPR002510">
    <property type="entry name" value="Metalloprtase-TldD/E_N"/>
</dbReference>
<evidence type="ECO:0000259" key="5">
    <source>
        <dbReference type="Pfam" id="PF01523"/>
    </source>
</evidence>
<dbReference type="Proteomes" id="UP000014174">
    <property type="component" value="Unassembled WGS sequence"/>
</dbReference>
<dbReference type="PATRIC" id="fig|1150600.3.peg.752"/>
<evidence type="ECO:0000259" key="7">
    <source>
        <dbReference type="Pfam" id="PF19290"/>
    </source>
</evidence>
<dbReference type="AlphaFoldDB" id="R9GXA1"/>
<dbReference type="Pfam" id="PF19289">
    <property type="entry name" value="PmbA_TldD_3rd"/>
    <property type="match status" value="1"/>
</dbReference>
<dbReference type="OrthoDB" id="9803213at2"/>